<feature type="region of interest" description="Disordered" evidence="1">
    <location>
        <begin position="1"/>
        <end position="77"/>
    </location>
</feature>
<dbReference type="EMBL" id="OZ019906">
    <property type="protein sequence ID" value="CAK9203798.1"/>
    <property type="molecule type" value="Genomic_DNA"/>
</dbReference>
<proteinExistence type="predicted"/>
<accession>A0ABP0TSB9</accession>
<evidence type="ECO:0000313" key="2">
    <source>
        <dbReference type="EMBL" id="CAK9203798.1"/>
    </source>
</evidence>
<protein>
    <submittedName>
        <fullName evidence="2">Uncharacterized protein</fullName>
    </submittedName>
</protein>
<keyword evidence="3" id="KW-1185">Reference proteome</keyword>
<feature type="compositionally biased region" description="Low complexity" evidence="1">
    <location>
        <begin position="1"/>
        <end position="13"/>
    </location>
</feature>
<gene>
    <name evidence="2" type="ORF">CSSPTR1EN2_LOCUS7066</name>
</gene>
<evidence type="ECO:0000256" key="1">
    <source>
        <dbReference type="SAM" id="MobiDB-lite"/>
    </source>
</evidence>
<evidence type="ECO:0000313" key="3">
    <source>
        <dbReference type="Proteomes" id="UP001497512"/>
    </source>
</evidence>
<reference evidence="2" key="1">
    <citation type="submission" date="2024-02" db="EMBL/GenBank/DDBJ databases">
        <authorList>
            <consortium name="ELIXIR-Norway"/>
            <consortium name="Elixir Norway"/>
        </authorList>
    </citation>
    <scope>NUCLEOTIDE SEQUENCE</scope>
</reference>
<feature type="compositionally biased region" description="Basic and acidic residues" evidence="1">
    <location>
        <begin position="14"/>
        <end position="26"/>
    </location>
</feature>
<sequence>MEGSNAKASSAAADKYHGVTPEEVKKTRSKNPLKWFQRGGSKCASSSSASTPKQGAGVAENETKSRRPAAPIQRSSAPLVVNYFPSGMPLSRR</sequence>
<dbReference type="Proteomes" id="UP001497512">
    <property type="component" value="Chromosome 14"/>
</dbReference>
<name>A0ABP0TSB9_9BRYO</name>
<organism evidence="2 3">
    <name type="scientific">Sphagnum troendelagicum</name>
    <dbReference type="NCBI Taxonomy" id="128251"/>
    <lineage>
        <taxon>Eukaryota</taxon>
        <taxon>Viridiplantae</taxon>
        <taxon>Streptophyta</taxon>
        <taxon>Embryophyta</taxon>
        <taxon>Bryophyta</taxon>
        <taxon>Sphagnophytina</taxon>
        <taxon>Sphagnopsida</taxon>
        <taxon>Sphagnales</taxon>
        <taxon>Sphagnaceae</taxon>
        <taxon>Sphagnum</taxon>
    </lineage>
</organism>